<dbReference type="EMBL" id="FNNQ01000015">
    <property type="protein sequence ID" value="SDX36218.1"/>
    <property type="molecule type" value="Genomic_DNA"/>
</dbReference>
<evidence type="ECO:0000256" key="5">
    <source>
        <dbReference type="ARBA" id="ARBA00022723"/>
    </source>
</evidence>
<accession>A0A1H3B3G4</accession>
<protein>
    <recommendedName>
        <fullName evidence="10">Inositol-1-monophosphatase</fullName>
        <ecNumber evidence="10">3.1.3.25</ecNumber>
    </recommendedName>
</protein>
<evidence type="ECO:0000256" key="3">
    <source>
        <dbReference type="ARBA" id="ARBA00005152"/>
    </source>
</evidence>
<keyword evidence="12" id="KW-1185">Reference proteome</keyword>
<dbReference type="UniPathway" id="UPA00823">
    <property type="reaction ID" value="UER00788"/>
</dbReference>
<dbReference type="PROSITE" id="PS00630">
    <property type="entry name" value="IMP_2"/>
    <property type="match status" value="1"/>
</dbReference>
<dbReference type="InterPro" id="IPR020550">
    <property type="entry name" value="Inositol_monophosphatase_CS"/>
</dbReference>
<dbReference type="PRINTS" id="PR00377">
    <property type="entry name" value="IMPHPHTASES"/>
</dbReference>
<dbReference type="PANTHER" id="PTHR20854:SF4">
    <property type="entry name" value="INOSITOL-1-MONOPHOSPHATASE-RELATED"/>
    <property type="match status" value="1"/>
</dbReference>
<dbReference type="STRING" id="1048340.SAMN05444487_11518"/>
<dbReference type="GO" id="GO:0008934">
    <property type="term" value="F:inositol monophosphate 1-phosphatase activity"/>
    <property type="evidence" value="ECO:0007669"/>
    <property type="project" value="InterPro"/>
</dbReference>
<dbReference type="PANTHER" id="PTHR20854">
    <property type="entry name" value="INOSITOL MONOPHOSPHATASE"/>
    <property type="match status" value="1"/>
</dbReference>
<evidence type="ECO:0000256" key="7">
    <source>
        <dbReference type="ARBA" id="ARBA00022842"/>
    </source>
</evidence>
<keyword evidence="5 9" id="KW-0479">Metal-binding</keyword>
<evidence type="ECO:0000256" key="8">
    <source>
        <dbReference type="ARBA" id="ARBA00063608"/>
    </source>
</evidence>
<dbReference type="PRINTS" id="PR00378">
    <property type="entry name" value="LIIMPHPHTASE"/>
</dbReference>
<proteinExistence type="inferred from homology"/>
<comment type="cofactor">
    <cofactor evidence="2 9 10">
        <name>Mg(2+)</name>
        <dbReference type="ChEBI" id="CHEBI:18420"/>
    </cofactor>
</comment>
<dbReference type="InterPro" id="IPR000760">
    <property type="entry name" value="Inositol_monophosphatase-like"/>
</dbReference>
<comment type="subunit">
    <text evidence="8">Homodimer. The rRNA transcription and antitermination complex (rrnTAC) consists of RNA polymerase (RNAP), NusA, NusB, NusE (rpsJ), NusG, SubB, ribosomal protein S4, DNA and precursor rRNA; S4 is more flexible than other subunits.</text>
</comment>
<feature type="binding site" evidence="9">
    <location>
        <position position="94"/>
    </location>
    <ligand>
        <name>Mg(2+)</name>
        <dbReference type="ChEBI" id="CHEBI:18420"/>
        <label>1</label>
        <note>catalytic</note>
    </ligand>
</feature>
<dbReference type="Gene3D" id="3.30.540.10">
    <property type="entry name" value="Fructose-1,6-Bisphosphatase, subunit A, domain 1"/>
    <property type="match status" value="1"/>
</dbReference>
<dbReference type="InterPro" id="IPR020552">
    <property type="entry name" value="Inositol_monoPase_Li-sen"/>
</dbReference>
<keyword evidence="7 9" id="KW-0460">Magnesium</keyword>
<feature type="binding site" evidence="9">
    <location>
        <position position="95"/>
    </location>
    <ligand>
        <name>Mg(2+)</name>
        <dbReference type="ChEBI" id="CHEBI:18420"/>
        <label>1</label>
        <note>catalytic</note>
    </ligand>
</feature>
<dbReference type="GO" id="GO:0046872">
    <property type="term" value="F:metal ion binding"/>
    <property type="evidence" value="ECO:0007669"/>
    <property type="project" value="UniProtKB-KW"/>
</dbReference>
<dbReference type="Pfam" id="PF00459">
    <property type="entry name" value="Inositol_P"/>
    <property type="match status" value="1"/>
</dbReference>
<dbReference type="RefSeq" id="WP_245726361.1">
    <property type="nucleotide sequence ID" value="NZ_FNNQ01000015.1"/>
</dbReference>
<dbReference type="InterPro" id="IPR020583">
    <property type="entry name" value="Inositol_monoP_metal-BS"/>
</dbReference>
<gene>
    <name evidence="11" type="ORF">SAMN05444487_11518</name>
</gene>
<feature type="binding site" evidence="9">
    <location>
        <position position="221"/>
    </location>
    <ligand>
        <name>Mg(2+)</name>
        <dbReference type="ChEBI" id="CHEBI:18420"/>
        <label>1</label>
        <note>catalytic</note>
    </ligand>
</feature>
<evidence type="ECO:0000256" key="10">
    <source>
        <dbReference type="RuleBase" id="RU364068"/>
    </source>
</evidence>
<organism evidence="11 12">
    <name type="scientific">Marininema mesophilum</name>
    <dbReference type="NCBI Taxonomy" id="1048340"/>
    <lineage>
        <taxon>Bacteria</taxon>
        <taxon>Bacillati</taxon>
        <taxon>Bacillota</taxon>
        <taxon>Bacilli</taxon>
        <taxon>Bacillales</taxon>
        <taxon>Thermoactinomycetaceae</taxon>
        <taxon>Marininema</taxon>
    </lineage>
</organism>
<name>A0A1H3B3G4_9BACL</name>
<dbReference type="GO" id="GO:0046854">
    <property type="term" value="P:phosphatidylinositol phosphate biosynthetic process"/>
    <property type="evidence" value="ECO:0007669"/>
    <property type="project" value="InterPro"/>
</dbReference>
<dbReference type="PROSITE" id="PS00629">
    <property type="entry name" value="IMP_1"/>
    <property type="match status" value="1"/>
</dbReference>
<dbReference type="FunFam" id="3.30.540.10:FF:000013">
    <property type="entry name" value="Inositol-1-monophosphatase"/>
    <property type="match status" value="1"/>
</dbReference>
<dbReference type="Proteomes" id="UP000198534">
    <property type="component" value="Unassembled WGS sequence"/>
</dbReference>
<evidence type="ECO:0000256" key="6">
    <source>
        <dbReference type="ARBA" id="ARBA00022801"/>
    </source>
</evidence>
<comment type="pathway">
    <text evidence="3">Polyol metabolism; myo-inositol biosynthesis; myo-inositol from D-glucose 6-phosphate: step 2/2.</text>
</comment>
<dbReference type="InterPro" id="IPR033942">
    <property type="entry name" value="IMPase"/>
</dbReference>
<dbReference type="GO" id="GO:0006021">
    <property type="term" value="P:inositol biosynthetic process"/>
    <property type="evidence" value="ECO:0007669"/>
    <property type="project" value="UniProtKB-UniPathway"/>
</dbReference>
<dbReference type="Gene3D" id="3.40.190.80">
    <property type="match status" value="1"/>
</dbReference>
<keyword evidence="6 10" id="KW-0378">Hydrolase</keyword>
<reference evidence="11 12" key="1">
    <citation type="submission" date="2016-10" db="EMBL/GenBank/DDBJ databases">
        <authorList>
            <person name="de Groot N.N."/>
        </authorList>
    </citation>
    <scope>NUCLEOTIDE SEQUENCE [LARGE SCALE GENOMIC DNA]</scope>
    <source>
        <strain evidence="11 12">DSM 45610</strain>
    </source>
</reference>
<comment type="similarity">
    <text evidence="4 10">Belongs to the inositol monophosphatase superfamily.</text>
</comment>
<dbReference type="SUPFAM" id="SSF56655">
    <property type="entry name" value="Carbohydrate phosphatase"/>
    <property type="match status" value="1"/>
</dbReference>
<dbReference type="GO" id="GO:0007165">
    <property type="term" value="P:signal transduction"/>
    <property type="evidence" value="ECO:0007669"/>
    <property type="project" value="TreeGrafter"/>
</dbReference>
<feature type="binding site" evidence="9">
    <location>
        <position position="65"/>
    </location>
    <ligand>
        <name>Mg(2+)</name>
        <dbReference type="ChEBI" id="CHEBI:18420"/>
        <label>1</label>
        <note>catalytic</note>
    </ligand>
</feature>
<comment type="catalytic activity">
    <reaction evidence="1 10">
        <text>a myo-inositol phosphate + H2O = myo-inositol + phosphate</text>
        <dbReference type="Rhea" id="RHEA:24056"/>
        <dbReference type="ChEBI" id="CHEBI:15377"/>
        <dbReference type="ChEBI" id="CHEBI:17268"/>
        <dbReference type="ChEBI" id="CHEBI:43474"/>
        <dbReference type="ChEBI" id="CHEBI:84139"/>
        <dbReference type="EC" id="3.1.3.25"/>
    </reaction>
</comment>
<evidence type="ECO:0000313" key="12">
    <source>
        <dbReference type="Proteomes" id="UP000198534"/>
    </source>
</evidence>
<sequence>MKELQTAIDAARQAGSKIREKAAVAKRIDVKSSAHDLVTEVDKEAESIIREIITSRHPDHMILGEESVDAGAVAAKEALEKHRKHEDLWIVDPIDGTTNFIHGFPFFCVSIAYAVRQEVVLGVIYNPMTDELFTAEKGKGAWLNDEPIQVSTEATLAESLLASGFPSGDPAGMRQINTDGILKLSPQVRNIRAGGSAALHLAYVAAGRLTGFWELDLNAWDLAAGALLVMEAGGKATDTIGGSYEIGVRHILATNGQVHTEVQQALAAVGATGF</sequence>
<feature type="binding site" evidence="9">
    <location>
        <position position="92"/>
    </location>
    <ligand>
        <name>Mg(2+)</name>
        <dbReference type="ChEBI" id="CHEBI:18420"/>
        <label>1</label>
        <note>catalytic</note>
    </ligand>
</feature>
<evidence type="ECO:0000313" key="11">
    <source>
        <dbReference type="EMBL" id="SDX36218.1"/>
    </source>
</evidence>
<evidence type="ECO:0000256" key="9">
    <source>
        <dbReference type="PIRSR" id="PIRSR600760-2"/>
    </source>
</evidence>
<dbReference type="CDD" id="cd01639">
    <property type="entry name" value="IMPase"/>
    <property type="match status" value="1"/>
</dbReference>
<evidence type="ECO:0000256" key="2">
    <source>
        <dbReference type="ARBA" id="ARBA00001946"/>
    </source>
</evidence>
<evidence type="ECO:0000256" key="1">
    <source>
        <dbReference type="ARBA" id="ARBA00001033"/>
    </source>
</evidence>
<dbReference type="EC" id="3.1.3.25" evidence="10"/>
<dbReference type="AlphaFoldDB" id="A0A1H3B3G4"/>
<evidence type="ECO:0000256" key="4">
    <source>
        <dbReference type="ARBA" id="ARBA00009759"/>
    </source>
</evidence>